<sequence length="66" mass="7471">MVFIQVAPQFTLLYTLKLVTLINLGIQTMKLNGVYKYKRTGILPPGGHSLISPDLTRSRKNKVMRP</sequence>
<keyword evidence="3" id="KW-0614">Plasmid</keyword>
<dbReference type="EMBL" id="KY401053">
    <property type="protein sequence ID" value="AQT24028.1"/>
    <property type="molecule type" value="Genomic_DNA"/>
</dbReference>
<proteinExistence type="predicted"/>
<dbReference type="AlphaFoldDB" id="A0A1S6KRM9"/>
<feature type="region of interest" description="Disordered" evidence="1">
    <location>
        <begin position="45"/>
        <end position="66"/>
    </location>
</feature>
<keyword evidence="2" id="KW-0812">Transmembrane</keyword>
<organism evidence="3">
    <name type="scientific">Salmonella enteritidis</name>
    <dbReference type="NCBI Taxonomy" id="149539"/>
    <lineage>
        <taxon>Bacteria</taxon>
        <taxon>Pseudomonadati</taxon>
        <taxon>Pseudomonadota</taxon>
        <taxon>Gammaproteobacteria</taxon>
        <taxon>Enterobacterales</taxon>
        <taxon>Enterobacteriaceae</taxon>
        <taxon>Salmonella</taxon>
    </lineage>
</organism>
<evidence type="ECO:0000256" key="2">
    <source>
        <dbReference type="SAM" id="Phobius"/>
    </source>
</evidence>
<geneLocation type="plasmid" evidence="3">
    <name>unnamed</name>
</geneLocation>
<protein>
    <submittedName>
        <fullName evidence="3">Uncharacterized protein</fullName>
    </submittedName>
</protein>
<reference evidence="3" key="1">
    <citation type="submission" date="2016-12" db="EMBL/GenBank/DDBJ databases">
        <title>Fusion of virulence plasmid pSEN and IncHI2 resistance plasmid in Salmonella enteritidis.</title>
        <authorList>
            <person name="Wong M.H."/>
            <person name="Chen S."/>
        </authorList>
    </citation>
    <scope>NUCLEOTIDE SEQUENCE</scope>
    <source>
        <strain evidence="3">SE380</strain>
        <plasmid evidence="3">unnamed</plasmid>
    </source>
</reference>
<accession>A0A1S6KRM9</accession>
<keyword evidence="2" id="KW-0472">Membrane</keyword>
<keyword evidence="2" id="KW-1133">Transmembrane helix</keyword>
<evidence type="ECO:0000313" key="3">
    <source>
        <dbReference type="EMBL" id="AQT24028.1"/>
    </source>
</evidence>
<evidence type="ECO:0000256" key="1">
    <source>
        <dbReference type="SAM" id="MobiDB-lite"/>
    </source>
</evidence>
<feature type="transmembrane region" description="Helical" evidence="2">
    <location>
        <begin position="6"/>
        <end position="26"/>
    </location>
</feature>
<name>A0A1S6KRM9_SALEN</name>